<gene>
    <name evidence="2" type="ORF">O0235_09450</name>
</gene>
<name>A0ABY7M3V4_9CHLR</name>
<dbReference type="SUPFAM" id="SSF56645">
    <property type="entry name" value="Acyl-CoA dehydrogenase NM domain-like"/>
    <property type="match status" value="1"/>
</dbReference>
<dbReference type="Proteomes" id="UP001212803">
    <property type="component" value="Chromosome"/>
</dbReference>
<evidence type="ECO:0000313" key="2">
    <source>
        <dbReference type="EMBL" id="WBL35012.1"/>
    </source>
</evidence>
<proteinExistence type="predicted"/>
<protein>
    <recommendedName>
        <fullName evidence="4">Acyl-CoA dehydrogenase/oxidase N-terminal domain-containing protein</fullName>
    </recommendedName>
</protein>
<evidence type="ECO:0008006" key="4">
    <source>
        <dbReference type="Google" id="ProtNLM"/>
    </source>
</evidence>
<feature type="compositionally biased region" description="Basic and acidic residues" evidence="1">
    <location>
        <begin position="63"/>
        <end position="79"/>
    </location>
</feature>
<sequence>MEFKFTAEHEALRKEVRDFLAEALPNRGTGPVRPTSQENWEEQLAFSKKLAKKGWIAPAWTEGVRRPRLEPHQPDDLQRRALATPAPPMPAASSTSA</sequence>
<accession>A0ABY7M3V4</accession>
<reference evidence="2 3" key="1">
    <citation type="journal article" date="2023" name="ISME J.">
        <title>Thermophilic Dehalococcoidia with unusual traits shed light on an unexpected past.</title>
        <authorList>
            <person name="Palmer M."/>
            <person name="Covington J.K."/>
            <person name="Zhou E.M."/>
            <person name="Thomas S.C."/>
            <person name="Habib N."/>
            <person name="Seymour C.O."/>
            <person name="Lai D."/>
            <person name="Johnston J."/>
            <person name="Hashimi A."/>
            <person name="Jiao J.Y."/>
            <person name="Muok A.R."/>
            <person name="Liu L."/>
            <person name="Xian W.D."/>
            <person name="Zhi X.Y."/>
            <person name="Li M.M."/>
            <person name="Silva L.P."/>
            <person name="Bowen B.P."/>
            <person name="Louie K."/>
            <person name="Briegel A."/>
            <person name="Pett-Ridge J."/>
            <person name="Weber P.K."/>
            <person name="Tocheva E.I."/>
            <person name="Woyke T."/>
            <person name="Northen T.R."/>
            <person name="Mayali X."/>
            <person name="Li W.J."/>
            <person name="Hedlund B.P."/>
        </authorList>
    </citation>
    <scope>NUCLEOTIDE SEQUENCE [LARGE SCALE GENOMIC DNA]</scope>
    <source>
        <strain evidence="2 3">YIM 72310</strain>
    </source>
</reference>
<keyword evidence="3" id="KW-1185">Reference proteome</keyword>
<dbReference type="InterPro" id="IPR037069">
    <property type="entry name" value="AcylCoA_DH/ox_N_sf"/>
</dbReference>
<dbReference type="InterPro" id="IPR009100">
    <property type="entry name" value="AcylCoA_DH/oxidase_NM_dom_sf"/>
</dbReference>
<dbReference type="EMBL" id="CP115149">
    <property type="protein sequence ID" value="WBL35012.1"/>
    <property type="molecule type" value="Genomic_DNA"/>
</dbReference>
<dbReference type="RefSeq" id="WP_270055540.1">
    <property type="nucleotide sequence ID" value="NZ_CP115149.1"/>
</dbReference>
<feature type="region of interest" description="Disordered" evidence="1">
    <location>
        <begin position="63"/>
        <end position="97"/>
    </location>
</feature>
<evidence type="ECO:0000256" key="1">
    <source>
        <dbReference type="SAM" id="MobiDB-lite"/>
    </source>
</evidence>
<evidence type="ECO:0000313" key="3">
    <source>
        <dbReference type="Proteomes" id="UP001212803"/>
    </source>
</evidence>
<organism evidence="2 3">
    <name type="scientific">Tepidiforma flava</name>
    <dbReference type="NCBI Taxonomy" id="3004094"/>
    <lineage>
        <taxon>Bacteria</taxon>
        <taxon>Bacillati</taxon>
        <taxon>Chloroflexota</taxon>
        <taxon>Tepidiformia</taxon>
        <taxon>Tepidiformales</taxon>
        <taxon>Tepidiformaceae</taxon>
        <taxon>Tepidiforma</taxon>
    </lineage>
</organism>
<dbReference type="Gene3D" id="1.10.540.10">
    <property type="entry name" value="Acyl-CoA dehydrogenase/oxidase, N-terminal domain"/>
    <property type="match status" value="1"/>
</dbReference>